<name>A0AAV8X9R9_9CUCU</name>
<protein>
    <submittedName>
        <fullName evidence="1">Uncharacterized protein</fullName>
    </submittedName>
</protein>
<gene>
    <name evidence="1" type="ORF">NQ314_012747</name>
</gene>
<keyword evidence="2" id="KW-1185">Reference proteome</keyword>
<comment type="caution">
    <text evidence="1">The sequence shown here is derived from an EMBL/GenBank/DDBJ whole genome shotgun (WGS) entry which is preliminary data.</text>
</comment>
<evidence type="ECO:0000313" key="1">
    <source>
        <dbReference type="EMBL" id="KAJ8935543.1"/>
    </source>
</evidence>
<dbReference type="EMBL" id="JANEYF010003560">
    <property type="protein sequence ID" value="KAJ8935543.1"/>
    <property type="molecule type" value="Genomic_DNA"/>
</dbReference>
<proteinExistence type="predicted"/>
<organism evidence="1 2">
    <name type="scientific">Rhamnusium bicolor</name>
    <dbReference type="NCBI Taxonomy" id="1586634"/>
    <lineage>
        <taxon>Eukaryota</taxon>
        <taxon>Metazoa</taxon>
        <taxon>Ecdysozoa</taxon>
        <taxon>Arthropoda</taxon>
        <taxon>Hexapoda</taxon>
        <taxon>Insecta</taxon>
        <taxon>Pterygota</taxon>
        <taxon>Neoptera</taxon>
        <taxon>Endopterygota</taxon>
        <taxon>Coleoptera</taxon>
        <taxon>Polyphaga</taxon>
        <taxon>Cucujiformia</taxon>
        <taxon>Chrysomeloidea</taxon>
        <taxon>Cerambycidae</taxon>
        <taxon>Lepturinae</taxon>
        <taxon>Rhagiini</taxon>
        <taxon>Rhamnusium</taxon>
    </lineage>
</organism>
<dbReference type="AlphaFoldDB" id="A0AAV8X9R9"/>
<accession>A0AAV8X9R9</accession>
<reference evidence="1" key="1">
    <citation type="journal article" date="2023" name="Insect Mol. Biol.">
        <title>Genome sequencing provides insights into the evolution of gene families encoding plant cell wall-degrading enzymes in longhorned beetles.</title>
        <authorList>
            <person name="Shin N.R."/>
            <person name="Okamura Y."/>
            <person name="Kirsch R."/>
            <person name="Pauchet Y."/>
        </authorList>
    </citation>
    <scope>NUCLEOTIDE SEQUENCE</scope>
    <source>
        <strain evidence="1">RBIC_L_NR</strain>
    </source>
</reference>
<dbReference type="Proteomes" id="UP001162156">
    <property type="component" value="Unassembled WGS sequence"/>
</dbReference>
<sequence length="78" mass="8876">MVTANPFRVKAWSTNSGPNQPVLVVVQQERQVTSWQVPLLVETTRRDDILIFPNTSKTMCHDQMDSIINPGKPYSCFI</sequence>
<evidence type="ECO:0000313" key="2">
    <source>
        <dbReference type="Proteomes" id="UP001162156"/>
    </source>
</evidence>